<dbReference type="OrthoDB" id="6132182at2759"/>
<evidence type="ECO:0000259" key="8">
    <source>
        <dbReference type="PROSITE" id="PS00498"/>
    </source>
</evidence>
<dbReference type="GO" id="GO:0046872">
    <property type="term" value="F:metal ion binding"/>
    <property type="evidence" value="ECO:0007669"/>
    <property type="project" value="UniProtKB-KW"/>
</dbReference>
<organism evidence="9 10">
    <name type="scientific">Hapsidospora chrysogenum (strain ATCC 11550 / CBS 779.69 / DSM 880 / IAM 14645 / JCM 23072 / IMI 49137)</name>
    <name type="common">Acremonium chrysogenum</name>
    <dbReference type="NCBI Taxonomy" id="857340"/>
    <lineage>
        <taxon>Eukaryota</taxon>
        <taxon>Fungi</taxon>
        <taxon>Dikarya</taxon>
        <taxon>Ascomycota</taxon>
        <taxon>Pezizomycotina</taxon>
        <taxon>Sordariomycetes</taxon>
        <taxon>Hypocreomycetidae</taxon>
        <taxon>Hypocreales</taxon>
        <taxon>Bionectriaceae</taxon>
        <taxon>Hapsidospora</taxon>
    </lineage>
</organism>
<comment type="catalytic activity">
    <reaction evidence="6">
        <text>2 L-dopa + O2 = 2 L-dopaquinone + 2 H2O</text>
        <dbReference type="Rhea" id="RHEA:34287"/>
        <dbReference type="ChEBI" id="CHEBI:15377"/>
        <dbReference type="ChEBI" id="CHEBI:15379"/>
        <dbReference type="ChEBI" id="CHEBI:57504"/>
        <dbReference type="ChEBI" id="CHEBI:57924"/>
        <dbReference type="EC" id="1.14.18.1"/>
    </reaction>
</comment>
<evidence type="ECO:0000256" key="1">
    <source>
        <dbReference type="ARBA" id="ARBA00009928"/>
    </source>
</evidence>
<dbReference type="PANTHER" id="PTHR11474:SF76">
    <property type="entry name" value="SHKT DOMAIN-CONTAINING PROTEIN"/>
    <property type="match status" value="1"/>
</dbReference>
<keyword evidence="5" id="KW-0470">Melanin biosynthesis</keyword>
<dbReference type="Pfam" id="PF00264">
    <property type="entry name" value="Tyrosinase"/>
    <property type="match status" value="1"/>
</dbReference>
<dbReference type="GO" id="GO:0042438">
    <property type="term" value="P:melanin biosynthetic process"/>
    <property type="evidence" value="ECO:0007669"/>
    <property type="project" value="UniProtKB-KW"/>
</dbReference>
<dbReference type="STRING" id="857340.A0A086T0Z5"/>
<comment type="caution">
    <text evidence="9">The sequence shown here is derived from an EMBL/GenBank/DDBJ whole genome shotgun (WGS) entry which is preliminary data.</text>
</comment>
<sequence>MSPNPPEPGKPYDFGPDLDVSPIEELVEYPGPYIFPRGPDVRPRLDIADLLNDHRQKNLFILALSMFQSIHHSSARSWYQIAGIHGAPYETWNGVEPVLGANHLSGYCPQGSTLWPRWHRVYLLMFEDEICRLAHLIASMFGDPDEASRYREAAQKLRLPFWDWTVESGWTRKVRRFFGRCRIHQYGPRGTQEIHNPLFSYVFQPGTPTVPLSGQQQTMRARAWVIPYNPHSIIKKRLPQLRGRLYSLFCCEKPFNSAMVKTWSVQDQQSASWDSIEAIHGSVQVACAEGGHMGHAQAASFDPLFLLLHVSTDRLVAMWQALNPAKWMEPTAAAASSYSTPCYEMNTSSSPLKPFIRLGPAPDFRRMFWDSDMARYTSRRGYTYPGISGTDPTMGAPPFPDQASWEGVTDVIKRWGVSMPHKSDTQWVANCLLDTHLVDGPVTIELAVDDEPFEFLDFFTGTQSPESGPLVIAAAVPLSWFLQEGLLAGTIPSQEREVVKDYLGNRVQTLPPADPGWIRLDFSEVRMLKP</sequence>
<dbReference type="InterPro" id="IPR002227">
    <property type="entry name" value="Tyrosinase_Cu-bd"/>
</dbReference>
<dbReference type="EMBL" id="JPKY01000079">
    <property type="protein sequence ID" value="KFH43027.1"/>
    <property type="molecule type" value="Genomic_DNA"/>
</dbReference>
<evidence type="ECO:0000256" key="2">
    <source>
        <dbReference type="ARBA" id="ARBA00011906"/>
    </source>
</evidence>
<dbReference type="AlphaFoldDB" id="A0A086T0Z5"/>
<dbReference type="EC" id="1.14.18.1" evidence="2"/>
<dbReference type="HOGENOM" id="CLU_013691_3_1_1"/>
<keyword evidence="4" id="KW-0186">Copper</keyword>
<comment type="catalytic activity">
    <reaction evidence="7">
        <text>L-tyrosine + O2 = L-dopaquinone + H2O</text>
        <dbReference type="Rhea" id="RHEA:18117"/>
        <dbReference type="ChEBI" id="CHEBI:15377"/>
        <dbReference type="ChEBI" id="CHEBI:15379"/>
        <dbReference type="ChEBI" id="CHEBI:57924"/>
        <dbReference type="ChEBI" id="CHEBI:58315"/>
        <dbReference type="EC" id="1.14.18.1"/>
    </reaction>
</comment>
<keyword evidence="3" id="KW-0479">Metal-binding</keyword>
<dbReference type="Gene3D" id="1.10.1280.10">
    <property type="entry name" value="Di-copper center containing domain from catechol oxidase"/>
    <property type="match status" value="1"/>
</dbReference>
<dbReference type="Proteomes" id="UP000029964">
    <property type="component" value="Unassembled WGS sequence"/>
</dbReference>
<gene>
    <name evidence="9" type="ORF">ACRE_062110</name>
</gene>
<evidence type="ECO:0000313" key="10">
    <source>
        <dbReference type="Proteomes" id="UP000029964"/>
    </source>
</evidence>
<evidence type="ECO:0000313" key="9">
    <source>
        <dbReference type="EMBL" id="KFH43027.1"/>
    </source>
</evidence>
<accession>A0A086T0Z5</accession>
<proteinExistence type="inferred from homology"/>
<dbReference type="InterPro" id="IPR050316">
    <property type="entry name" value="Tyrosinase/Hemocyanin"/>
</dbReference>
<dbReference type="GO" id="GO:0004503">
    <property type="term" value="F:tyrosinase activity"/>
    <property type="evidence" value="ECO:0007669"/>
    <property type="project" value="UniProtKB-EC"/>
</dbReference>
<dbReference type="PANTHER" id="PTHR11474">
    <property type="entry name" value="TYROSINASE FAMILY MEMBER"/>
    <property type="match status" value="1"/>
</dbReference>
<feature type="domain" description="Tyrosinase copper-binding" evidence="8">
    <location>
        <begin position="302"/>
        <end position="313"/>
    </location>
</feature>
<evidence type="ECO:0000256" key="7">
    <source>
        <dbReference type="ARBA" id="ARBA00048881"/>
    </source>
</evidence>
<evidence type="ECO:0000256" key="5">
    <source>
        <dbReference type="ARBA" id="ARBA00023101"/>
    </source>
</evidence>
<comment type="similarity">
    <text evidence="1">Belongs to the tyrosinase family.</text>
</comment>
<name>A0A086T0Z5_HAPC1</name>
<keyword evidence="10" id="KW-1185">Reference proteome</keyword>
<reference evidence="10" key="1">
    <citation type="journal article" date="2014" name="Genome Announc.">
        <title>Genome sequence and annotation of Acremonium chrysogenum, producer of the beta-lactam antibiotic cephalosporin C.</title>
        <authorList>
            <person name="Terfehr D."/>
            <person name="Dahlmann T.A."/>
            <person name="Specht T."/>
            <person name="Zadra I."/>
            <person name="Kuernsteiner H."/>
            <person name="Kueck U."/>
        </authorList>
    </citation>
    <scope>NUCLEOTIDE SEQUENCE [LARGE SCALE GENOMIC DNA]</scope>
    <source>
        <strain evidence="10">ATCC 11550 / CBS 779.69 / DSM 880 / IAM 14645 / JCM 23072 / IMI 49137</strain>
    </source>
</reference>
<dbReference type="InterPro" id="IPR008922">
    <property type="entry name" value="Di-copper_centre_dom_sf"/>
</dbReference>
<evidence type="ECO:0000256" key="4">
    <source>
        <dbReference type="ARBA" id="ARBA00023008"/>
    </source>
</evidence>
<dbReference type="PROSITE" id="PS00498">
    <property type="entry name" value="TYROSINASE_2"/>
    <property type="match status" value="1"/>
</dbReference>
<evidence type="ECO:0000256" key="6">
    <source>
        <dbReference type="ARBA" id="ARBA00048233"/>
    </source>
</evidence>
<protein>
    <recommendedName>
        <fullName evidence="2">tyrosinase</fullName>
        <ecNumber evidence="2">1.14.18.1</ecNumber>
    </recommendedName>
</protein>
<evidence type="ECO:0000256" key="3">
    <source>
        <dbReference type="ARBA" id="ARBA00022723"/>
    </source>
</evidence>
<dbReference type="SUPFAM" id="SSF48056">
    <property type="entry name" value="Di-copper centre-containing domain"/>
    <property type="match status" value="1"/>
</dbReference>
<dbReference type="PRINTS" id="PR00092">
    <property type="entry name" value="TYROSINASE"/>
</dbReference>